<evidence type="ECO:0000313" key="2">
    <source>
        <dbReference type="Proteomes" id="UP000054988"/>
    </source>
</evidence>
<organism evidence="1 2">
    <name type="scientific">Moniliophthora roreri</name>
    <name type="common">Frosty pod rot fungus</name>
    <name type="synonym">Monilia roreri</name>
    <dbReference type="NCBI Taxonomy" id="221103"/>
    <lineage>
        <taxon>Eukaryota</taxon>
        <taxon>Fungi</taxon>
        <taxon>Dikarya</taxon>
        <taxon>Basidiomycota</taxon>
        <taxon>Agaricomycotina</taxon>
        <taxon>Agaricomycetes</taxon>
        <taxon>Agaricomycetidae</taxon>
        <taxon>Agaricales</taxon>
        <taxon>Marasmiineae</taxon>
        <taxon>Marasmiaceae</taxon>
        <taxon>Moniliophthora</taxon>
    </lineage>
</organism>
<accession>A0A0W0FYZ7</accession>
<dbReference type="Proteomes" id="UP000054988">
    <property type="component" value="Unassembled WGS sequence"/>
</dbReference>
<name>A0A0W0FYZ7_MONRR</name>
<sequence length="10" mass="1152">MSGRSLLLLY</sequence>
<gene>
    <name evidence="1" type="ORF">WG66_6072</name>
</gene>
<proteinExistence type="predicted"/>
<reference evidence="1 2" key="1">
    <citation type="submission" date="2015-12" db="EMBL/GenBank/DDBJ databases">
        <title>Draft genome sequence of Moniliophthora roreri, the causal agent of frosty pod rot of cacao.</title>
        <authorList>
            <person name="Aime M.C."/>
            <person name="Diaz-Valderrama J.R."/>
            <person name="Kijpornyongpan T."/>
            <person name="Phillips-Mora W."/>
        </authorList>
    </citation>
    <scope>NUCLEOTIDE SEQUENCE [LARGE SCALE GENOMIC DNA]</scope>
    <source>
        <strain evidence="1 2">MCA 2952</strain>
    </source>
</reference>
<comment type="caution">
    <text evidence="1">The sequence shown here is derived from an EMBL/GenBank/DDBJ whole genome shotgun (WGS) entry which is preliminary data.</text>
</comment>
<evidence type="ECO:0000313" key="1">
    <source>
        <dbReference type="EMBL" id="KTB41349.1"/>
    </source>
</evidence>
<protein>
    <submittedName>
        <fullName evidence="1">Uncharacterized protein</fullName>
    </submittedName>
</protein>
<dbReference type="EMBL" id="LATX01001479">
    <property type="protein sequence ID" value="KTB41349.1"/>
    <property type="molecule type" value="Genomic_DNA"/>
</dbReference>